<keyword evidence="3 5" id="KW-1133">Transmembrane helix</keyword>
<dbReference type="Pfam" id="PF02674">
    <property type="entry name" value="Colicin_V"/>
    <property type="match status" value="1"/>
</dbReference>
<evidence type="ECO:0000256" key="1">
    <source>
        <dbReference type="ARBA" id="ARBA00004141"/>
    </source>
</evidence>
<feature type="transmembrane region" description="Helical" evidence="5">
    <location>
        <begin position="117"/>
        <end position="138"/>
    </location>
</feature>
<feature type="transmembrane region" description="Helical" evidence="5">
    <location>
        <begin position="27"/>
        <end position="43"/>
    </location>
</feature>
<dbReference type="AlphaFoldDB" id="A0A2S7MY36"/>
<comment type="caution">
    <text evidence="6">The sequence shown here is derived from an EMBL/GenBank/DDBJ whole genome shotgun (WGS) entry which is preliminary data.</text>
</comment>
<organism evidence="6 7">
    <name type="scientific">Pradoshia eiseniae</name>
    <dbReference type="NCBI Taxonomy" id="2064768"/>
    <lineage>
        <taxon>Bacteria</taxon>
        <taxon>Bacillati</taxon>
        <taxon>Bacillota</taxon>
        <taxon>Bacilli</taxon>
        <taxon>Bacillales</taxon>
        <taxon>Bacillaceae</taxon>
        <taxon>Pradoshia</taxon>
    </lineage>
</organism>
<dbReference type="PANTHER" id="PTHR37306:SF1">
    <property type="entry name" value="COLICIN V PRODUCTION PROTEIN"/>
    <property type="match status" value="1"/>
</dbReference>
<evidence type="ECO:0000256" key="2">
    <source>
        <dbReference type="ARBA" id="ARBA00022692"/>
    </source>
</evidence>
<gene>
    <name evidence="6" type="ORF">CYL18_13605</name>
</gene>
<dbReference type="PANTHER" id="PTHR37306">
    <property type="entry name" value="COLICIN V PRODUCTION PROTEIN"/>
    <property type="match status" value="1"/>
</dbReference>
<sequence>MVTFIILFALLLGFFVGLRRGLILQTIHLAGFIIALIVARMFYKDLGDKLEMWVPYPTPGEGTLKMLFDVVHLDVAFYNAIAFLLIFILVKIALQMIGSMLDFLAQLPLLKQINKVAGGALGFVQTYVGIFILLYIAAMLPVGTLQEMIQGSSLAEAIILNTPFLSNWVTDLWFNPLS</sequence>
<dbReference type="InterPro" id="IPR003825">
    <property type="entry name" value="Colicin-V_CvpA"/>
</dbReference>
<reference evidence="6 7" key="1">
    <citation type="submission" date="2017-12" db="EMBL/GenBank/DDBJ databases">
        <title>Taxonomic description and draft genome of Pradoshia cofamensis Gen. nov., sp. nov., a thermotolerant bacillale isolated from anterior gut of earthworm Eisenia fetida.</title>
        <authorList>
            <person name="Saha T."/>
            <person name="Chakraborty R."/>
        </authorList>
    </citation>
    <scope>NUCLEOTIDE SEQUENCE [LARGE SCALE GENOMIC DNA]</scope>
    <source>
        <strain evidence="6 7">EAG3</strain>
    </source>
</reference>
<dbReference type="EMBL" id="PKOZ01000008">
    <property type="protein sequence ID" value="PQD94689.1"/>
    <property type="molecule type" value="Genomic_DNA"/>
</dbReference>
<evidence type="ECO:0000313" key="7">
    <source>
        <dbReference type="Proteomes" id="UP000239663"/>
    </source>
</evidence>
<dbReference type="GO" id="GO:0009403">
    <property type="term" value="P:toxin biosynthetic process"/>
    <property type="evidence" value="ECO:0007669"/>
    <property type="project" value="InterPro"/>
</dbReference>
<proteinExistence type="predicted"/>
<protein>
    <recommendedName>
        <fullName evidence="8">CvpA family protein</fullName>
    </recommendedName>
</protein>
<keyword evidence="7" id="KW-1185">Reference proteome</keyword>
<keyword evidence="2 5" id="KW-0812">Transmembrane</keyword>
<dbReference type="Proteomes" id="UP000239663">
    <property type="component" value="Unassembled WGS sequence"/>
</dbReference>
<evidence type="ECO:0000256" key="5">
    <source>
        <dbReference type="SAM" id="Phobius"/>
    </source>
</evidence>
<dbReference type="RefSeq" id="WP_104850069.1">
    <property type="nucleotide sequence ID" value="NZ_PKOZ01000008.1"/>
</dbReference>
<comment type="subcellular location">
    <subcellularLocation>
        <location evidence="1">Membrane</location>
        <topology evidence="1">Multi-pass membrane protein</topology>
    </subcellularLocation>
</comment>
<dbReference type="OrthoDB" id="1809613at2"/>
<evidence type="ECO:0000256" key="3">
    <source>
        <dbReference type="ARBA" id="ARBA00022989"/>
    </source>
</evidence>
<evidence type="ECO:0000313" key="6">
    <source>
        <dbReference type="EMBL" id="PQD94689.1"/>
    </source>
</evidence>
<dbReference type="GO" id="GO:0016020">
    <property type="term" value="C:membrane"/>
    <property type="evidence" value="ECO:0007669"/>
    <property type="project" value="UniProtKB-SubCell"/>
</dbReference>
<feature type="transmembrane region" description="Helical" evidence="5">
    <location>
        <begin position="75"/>
        <end position="97"/>
    </location>
</feature>
<evidence type="ECO:0000256" key="4">
    <source>
        <dbReference type="ARBA" id="ARBA00023136"/>
    </source>
</evidence>
<evidence type="ECO:0008006" key="8">
    <source>
        <dbReference type="Google" id="ProtNLM"/>
    </source>
</evidence>
<name>A0A2S7MY36_9BACI</name>
<keyword evidence="4 5" id="KW-0472">Membrane</keyword>
<accession>A0A2S7MY36</accession>